<reference evidence="4" key="1">
    <citation type="submission" date="2022-06" db="EMBL/GenBank/DDBJ databases">
        <title>Gracilimonas sp. CAU 1638 isolated from sea sediment.</title>
        <authorList>
            <person name="Kim W."/>
        </authorList>
    </citation>
    <scope>NUCLEOTIDE SEQUENCE</scope>
    <source>
        <strain evidence="4">CAU 1638</strain>
    </source>
</reference>
<dbReference type="PANTHER" id="PTHR44591">
    <property type="entry name" value="STRESS RESPONSE REGULATOR PROTEIN 1"/>
    <property type="match status" value="1"/>
</dbReference>
<evidence type="ECO:0000256" key="1">
    <source>
        <dbReference type="ARBA" id="ARBA00022553"/>
    </source>
</evidence>
<dbReference type="AlphaFoldDB" id="A0A9X2L5I7"/>
<dbReference type="EMBL" id="JANDBC010000003">
    <property type="protein sequence ID" value="MCP9292744.1"/>
    <property type="molecule type" value="Genomic_DNA"/>
</dbReference>
<organism evidence="4 5">
    <name type="scientific">Gracilimonas sediminicola</name>
    <dbReference type="NCBI Taxonomy" id="2952158"/>
    <lineage>
        <taxon>Bacteria</taxon>
        <taxon>Pseudomonadati</taxon>
        <taxon>Balneolota</taxon>
        <taxon>Balneolia</taxon>
        <taxon>Balneolales</taxon>
        <taxon>Balneolaceae</taxon>
        <taxon>Gracilimonas</taxon>
    </lineage>
</organism>
<evidence type="ECO:0000256" key="2">
    <source>
        <dbReference type="PROSITE-ProRule" id="PRU00169"/>
    </source>
</evidence>
<dbReference type="PROSITE" id="PS50110">
    <property type="entry name" value="RESPONSE_REGULATORY"/>
    <property type="match status" value="1"/>
</dbReference>
<dbReference type="PANTHER" id="PTHR44591:SF3">
    <property type="entry name" value="RESPONSE REGULATORY DOMAIN-CONTAINING PROTEIN"/>
    <property type="match status" value="1"/>
</dbReference>
<dbReference type="InterPro" id="IPR011006">
    <property type="entry name" value="CheY-like_superfamily"/>
</dbReference>
<evidence type="ECO:0000259" key="3">
    <source>
        <dbReference type="PROSITE" id="PS50110"/>
    </source>
</evidence>
<accession>A0A9X2L5I7</accession>
<keyword evidence="1 2" id="KW-0597">Phosphoprotein</keyword>
<feature type="modified residue" description="4-aspartylphosphate" evidence="2">
    <location>
        <position position="52"/>
    </location>
</feature>
<dbReference type="SUPFAM" id="SSF52172">
    <property type="entry name" value="CheY-like"/>
    <property type="match status" value="1"/>
</dbReference>
<dbReference type="Pfam" id="PF00072">
    <property type="entry name" value="Response_reg"/>
    <property type="match status" value="1"/>
</dbReference>
<gene>
    <name evidence="4" type="ORF">NM125_14235</name>
</gene>
<protein>
    <submittedName>
        <fullName evidence="4">Response regulator</fullName>
    </submittedName>
</protein>
<evidence type="ECO:0000313" key="4">
    <source>
        <dbReference type="EMBL" id="MCP9292744.1"/>
    </source>
</evidence>
<sequence length="122" mass="13877">MKIIIVEDDKVLSLLLSKMIERLNYEVIEIITKGHEAIEKIDALNPDLVLMDIMLEDDVDGIDAMTALREKANDVPVIYITGNSDPLNRERAKTTDFIDYLIKPVSFDELKSTINRLAEKES</sequence>
<dbReference type="GO" id="GO:0000160">
    <property type="term" value="P:phosphorelay signal transduction system"/>
    <property type="evidence" value="ECO:0007669"/>
    <property type="project" value="InterPro"/>
</dbReference>
<comment type="caution">
    <text evidence="4">The sequence shown here is derived from an EMBL/GenBank/DDBJ whole genome shotgun (WGS) entry which is preliminary data.</text>
</comment>
<keyword evidence="5" id="KW-1185">Reference proteome</keyword>
<dbReference type="InterPro" id="IPR001789">
    <property type="entry name" value="Sig_transdc_resp-reg_receiver"/>
</dbReference>
<proteinExistence type="predicted"/>
<dbReference type="InterPro" id="IPR050595">
    <property type="entry name" value="Bact_response_regulator"/>
</dbReference>
<feature type="domain" description="Response regulatory" evidence="3">
    <location>
        <begin position="2"/>
        <end position="118"/>
    </location>
</feature>
<dbReference type="SMART" id="SM00448">
    <property type="entry name" value="REC"/>
    <property type="match status" value="1"/>
</dbReference>
<evidence type="ECO:0000313" key="5">
    <source>
        <dbReference type="Proteomes" id="UP001139125"/>
    </source>
</evidence>
<dbReference type="RefSeq" id="WP_255135642.1">
    <property type="nucleotide sequence ID" value="NZ_JANDBC010000003.1"/>
</dbReference>
<name>A0A9X2L5I7_9BACT</name>
<dbReference type="Gene3D" id="3.40.50.2300">
    <property type="match status" value="1"/>
</dbReference>
<dbReference type="Proteomes" id="UP001139125">
    <property type="component" value="Unassembled WGS sequence"/>
</dbReference>